<dbReference type="OrthoDB" id="302466at2759"/>
<feature type="transmembrane region" description="Helical" evidence="3">
    <location>
        <begin position="150"/>
        <end position="170"/>
    </location>
</feature>
<proteinExistence type="predicted"/>
<feature type="compositionally biased region" description="Basic and acidic residues" evidence="2">
    <location>
        <begin position="1"/>
        <end position="11"/>
    </location>
</feature>
<keyword evidence="3" id="KW-1133">Transmembrane helix</keyword>
<reference evidence="4" key="1">
    <citation type="submission" date="2019-06" db="EMBL/GenBank/DDBJ databases">
        <authorList>
            <person name="Zheng W."/>
        </authorList>
    </citation>
    <scope>NUCLEOTIDE SEQUENCE</scope>
    <source>
        <strain evidence="4">QDHG01</strain>
    </source>
</reference>
<name>A0A8J8NVW2_HALGN</name>
<evidence type="ECO:0000313" key="5">
    <source>
        <dbReference type="Proteomes" id="UP000785679"/>
    </source>
</evidence>
<keyword evidence="3" id="KW-0472">Membrane</keyword>
<evidence type="ECO:0000256" key="2">
    <source>
        <dbReference type="SAM" id="MobiDB-lite"/>
    </source>
</evidence>
<feature type="transmembrane region" description="Helical" evidence="3">
    <location>
        <begin position="182"/>
        <end position="202"/>
    </location>
</feature>
<dbReference type="Proteomes" id="UP000785679">
    <property type="component" value="Unassembled WGS sequence"/>
</dbReference>
<dbReference type="AlphaFoldDB" id="A0A8J8NVW2"/>
<feature type="region of interest" description="Disordered" evidence="2">
    <location>
        <begin position="1"/>
        <end position="27"/>
    </location>
</feature>
<feature type="region of interest" description="Disordered" evidence="2">
    <location>
        <begin position="47"/>
        <end position="66"/>
    </location>
</feature>
<protein>
    <submittedName>
        <fullName evidence="4">Uncharacterized protein</fullName>
    </submittedName>
</protein>
<feature type="transmembrane region" description="Helical" evidence="3">
    <location>
        <begin position="127"/>
        <end position="144"/>
    </location>
</feature>
<feature type="transmembrane region" description="Helical" evidence="3">
    <location>
        <begin position="580"/>
        <end position="602"/>
    </location>
</feature>
<feature type="coiled-coil region" evidence="1">
    <location>
        <begin position="602"/>
        <end position="629"/>
    </location>
</feature>
<comment type="caution">
    <text evidence="4">The sequence shown here is derived from an EMBL/GenBank/DDBJ whole genome shotgun (WGS) entry which is preliminary data.</text>
</comment>
<feature type="compositionally biased region" description="Polar residues" evidence="2">
    <location>
        <begin position="14"/>
        <end position="27"/>
    </location>
</feature>
<keyword evidence="1" id="KW-0175">Coiled coil</keyword>
<evidence type="ECO:0000256" key="1">
    <source>
        <dbReference type="SAM" id="Coils"/>
    </source>
</evidence>
<dbReference type="EMBL" id="RRYP01006267">
    <property type="protein sequence ID" value="TNV81345.1"/>
    <property type="molecule type" value="Genomic_DNA"/>
</dbReference>
<sequence length="637" mass="72426">METSAAKRAEAGQRATSSGAVAHSSNPIDQNSQLLVFPSKVEMKTSLPQQRSRALSNSSLDSVNASRPDRSFVDIKQKPKVPVREEQSLLLAYCNMMISQRHKVYRGALEYFGTYENKLDPRLKIELGLFGVTIGAGGFIVFTFGLINALFILLFMCGILLLIILSYQKIRKDGIISYLPGALKRVLLSWSLFDFLCEIFIVRNNFRLFSNIIAPFLECETKNRAKANLHRLKNQGSITPELYKVIFKKGILNNIPAKYRALIVPEDERDLKKLQKIQRVIDKLDRDFDMKTIAKGARRSRDSLDEDSSSRLSGIAKPAAVIASQERNSSKRLFESMSMGPIKKKDIDDVRIENVKKRMQIEALNRKQSESELENNGDPIAQVIEENYQKAQLLRSAEPQRRRKQSDDESSLISIEEEQKIISRKEALGFKRELEVKIAEEEEEEVQSVASSLIEPPHIPKQHQPDSEEEGDESSAPFSKQQSLEDVIDNTVAPDNPFNIGRLTISSLLRPSSRDNFFNAFFKSVYHRDSWVHYALTYPVPDITYRNLQHVMALLFVGLMVQLKASKETRQWAISIAPKGGLIATILGMSGISIIALIKFLIDRSREAREKEDKRLKEIASEMKKKNREMLHKLNNQ</sequence>
<keyword evidence="5" id="KW-1185">Reference proteome</keyword>
<feature type="region of interest" description="Disordered" evidence="2">
    <location>
        <begin position="447"/>
        <end position="482"/>
    </location>
</feature>
<evidence type="ECO:0000313" key="4">
    <source>
        <dbReference type="EMBL" id="TNV81345.1"/>
    </source>
</evidence>
<gene>
    <name evidence="4" type="ORF">FGO68_gene2832</name>
</gene>
<accession>A0A8J8NVW2</accession>
<organism evidence="4 5">
    <name type="scientific">Halteria grandinella</name>
    <dbReference type="NCBI Taxonomy" id="5974"/>
    <lineage>
        <taxon>Eukaryota</taxon>
        <taxon>Sar</taxon>
        <taxon>Alveolata</taxon>
        <taxon>Ciliophora</taxon>
        <taxon>Intramacronucleata</taxon>
        <taxon>Spirotrichea</taxon>
        <taxon>Stichotrichia</taxon>
        <taxon>Sporadotrichida</taxon>
        <taxon>Halteriidae</taxon>
        <taxon>Halteria</taxon>
    </lineage>
</organism>
<evidence type="ECO:0000256" key="3">
    <source>
        <dbReference type="SAM" id="Phobius"/>
    </source>
</evidence>
<feature type="compositionally biased region" description="Polar residues" evidence="2">
    <location>
        <begin position="47"/>
        <end position="65"/>
    </location>
</feature>
<keyword evidence="3" id="KW-0812">Transmembrane</keyword>